<evidence type="ECO:0000256" key="1">
    <source>
        <dbReference type="SAM" id="MobiDB-lite"/>
    </source>
</evidence>
<name>A0AAD5LYN7_PARTN</name>
<dbReference type="AlphaFoldDB" id="A0AAD5LYN7"/>
<keyword evidence="3" id="KW-1185">Reference proteome</keyword>
<comment type="caution">
    <text evidence="2">The sequence shown here is derived from an EMBL/GenBank/DDBJ whole genome shotgun (WGS) entry which is preliminary data.</text>
</comment>
<feature type="compositionally biased region" description="Basic and acidic residues" evidence="1">
    <location>
        <begin position="10"/>
        <end position="23"/>
    </location>
</feature>
<protein>
    <submittedName>
        <fullName evidence="2">Uncharacterized protein</fullName>
    </submittedName>
</protein>
<dbReference type="EMBL" id="JAHQIW010000582">
    <property type="protein sequence ID" value="KAJ1348945.1"/>
    <property type="molecule type" value="Genomic_DNA"/>
</dbReference>
<dbReference type="Proteomes" id="UP001196413">
    <property type="component" value="Unassembled WGS sequence"/>
</dbReference>
<organism evidence="2 3">
    <name type="scientific">Parelaphostrongylus tenuis</name>
    <name type="common">Meningeal worm</name>
    <dbReference type="NCBI Taxonomy" id="148309"/>
    <lineage>
        <taxon>Eukaryota</taxon>
        <taxon>Metazoa</taxon>
        <taxon>Ecdysozoa</taxon>
        <taxon>Nematoda</taxon>
        <taxon>Chromadorea</taxon>
        <taxon>Rhabditida</taxon>
        <taxon>Rhabditina</taxon>
        <taxon>Rhabditomorpha</taxon>
        <taxon>Strongyloidea</taxon>
        <taxon>Metastrongylidae</taxon>
        <taxon>Parelaphostrongylus</taxon>
    </lineage>
</organism>
<evidence type="ECO:0000313" key="3">
    <source>
        <dbReference type="Proteomes" id="UP001196413"/>
    </source>
</evidence>
<proteinExistence type="predicted"/>
<evidence type="ECO:0000313" key="2">
    <source>
        <dbReference type="EMBL" id="KAJ1348945.1"/>
    </source>
</evidence>
<feature type="region of interest" description="Disordered" evidence="1">
    <location>
        <begin position="1"/>
        <end position="27"/>
    </location>
</feature>
<gene>
    <name evidence="2" type="ORF">KIN20_004352</name>
</gene>
<accession>A0AAD5LYN7</accession>
<sequence>MPRPTWAETQRQRHDSDDGRANEPRWCSGRARVSGEEMRVRFPPEAMILPTTEFFRLLNAKLAFTTTRGPTAVLSQMSGTRSIEVKFARGLLEFELSSATTLSSGCILLDNSMDLWRISQCRGVPSPLGLF</sequence>
<reference evidence="2" key="1">
    <citation type="submission" date="2021-06" db="EMBL/GenBank/DDBJ databases">
        <title>Parelaphostrongylus tenuis whole genome reference sequence.</title>
        <authorList>
            <person name="Garwood T.J."/>
            <person name="Larsen P.A."/>
            <person name="Fountain-Jones N.M."/>
            <person name="Garbe J.R."/>
            <person name="Macchietto M.G."/>
            <person name="Kania S.A."/>
            <person name="Gerhold R.W."/>
            <person name="Richards J.E."/>
            <person name="Wolf T.M."/>
        </authorList>
    </citation>
    <scope>NUCLEOTIDE SEQUENCE</scope>
    <source>
        <strain evidence="2">MNPRO001-30</strain>
        <tissue evidence="2">Meninges</tissue>
    </source>
</reference>